<keyword evidence="3" id="KW-1185">Reference proteome</keyword>
<feature type="transmembrane region" description="Helical" evidence="1">
    <location>
        <begin position="115"/>
        <end position="136"/>
    </location>
</feature>
<keyword evidence="1" id="KW-1133">Transmembrane helix</keyword>
<dbReference type="RefSeq" id="WP_164033618.1">
    <property type="nucleotide sequence ID" value="NZ_JAABOQ010000008.1"/>
</dbReference>
<dbReference type="Proteomes" id="UP000474296">
    <property type="component" value="Unassembled WGS sequence"/>
</dbReference>
<feature type="transmembrane region" description="Helical" evidence="1">
    <location>
        <begin position="444"/>
        <end position="461"/>
    </location>
</feature>
<comment type="caution">
    <text evidence="2">The sequence shown here is derived from an EMBL/GenBank/DDBJ whole genome shotgun (WGS) entry which is preliminary data.</text>
</comment>
<evidence type="ECO:0000313" key="3">
    <source>
        <dbReference type="Proteomes" id="UP000474296"/>
    </source>
</evidence>
<feature type="transmembrane region" description="Helical" evidence="1">
    <location>
        <begin position="374"/>
        <end position="397"/>
    </location>
</feature>
<sequence>MIKHFLSLEWKSFFRSASFGKNVAMKIFMVFMAFYMAISFISLGVALFYILEDQFPDINPVLKVSEFLIYWVLYEMLLRYFMQKLPVLNIKPFLVLPISDKKITNYILGKSAFSFFNFLPLFAFIPFTVVLLFQGYPALNVLLWFVAIVFIILTLNFINFIINKNDKAFIIVLVVVASIIGLQYFEVVDIPKLTAPYFYALYENPLFVLIPAALVFITYRINFKYLISRLYLDQTLKKKTKEAKTVDLSWTKRFGSIAPFLQMDLRLIWRNKRPRTQAIMCFAFALYGLFMYTTGMNRELPVMLVLIGILMTGIFMINFGQFIPAWDSAYYNMIMAQNIPLRRYLDSKAGLMMASVVFMAVITTPYVYFGWDVLMVNLSCAVYNAGINIPIVLFFGSMNKKRIDLVKSSIGNMQGMGAAQWLVGIPLMIFPMVLYAILYYTTSMMVANIVFVVLGITGLLLREKLMTVITELYRKKKYAMVHGFQQKD</sequence>
<accession>A0A6M0CPS9</accession>
<organism evidence="2 3">
    <name type="scientific">Spongiivirga citrea</name>
    <dbReference type="NCBI Taxonomy" id="1481457"/>
    <lineage>
        <taxon>Bacteria</taxon>
        <taxon>Pseudomonadati</taxon>
        <taxon>Bacteroidota</taxon>
        <taxon>Flavobacteriia</taxon>
        <taxon>Flavobacteriales</taxon>
        <taxon>Flavobacteriaceae</taxon>
        <taxon>Spongiivirga</taxon>
    </lineage>
</organism>
<feature type="transmembrane region" description="Helical" evidence="1">
    <location>
        <begin position="347"/>
        <end position="368"/>
    </location>
</feature>
<protein>
    <submittedName>
        <fullName evidence="2">Uncharacterized protein</fullName>
    </submittedName>
</protein>
<dbReference type="AlphaFoldDB" id="A0A6M0CPS9"/>
<gene>
    <name evidence="2" type="ORF">GWK10_17090</name>
</gene>
<evidence type="ECO:0000313" key="2">
    <source>
        <dbReference type="EMBL" id="NER18933.1"/>
    </source>
</evidence>
<dbReference type="InterPro" id="IPR043742">
    <property type="entry name" value="DUF5687"/>
</dbReference>
<dbReference type="EMBL" id="JAABOQ010000008">
    <property type="protein sequence ID" value="NER18933.1"/>
    <property type="molecule type" value="Genomic_DNA"/>
</dbReference>
<feature type="transmembrane region" description="Helical" evidence="1">
    <location>
        <begin position="276"/>
        <end position="294"/>
    </location>
</feature>
<feature type="transmembrane region" description="Helical" evidence="1">
    <location>
        <begin position="27"/>
        <end position="50"/>
    </location>
</feature>
<keyword evidence="1" id="KW-0472">Membrane</keyword>
<name>A0A6M0CPS9_9FLAO</name>
<feature type="transmembrane region" description="Helical" evidence="1">
    <location>
        <begin position="300"/>
        <end position="326"/>
    </location>
</feature>
<feature type="transmembrane region" description="Helical" evidence="1">
    <location>
        <begin position="142"/>
        <end position="161"/>
    </location>
</feature>
<feature type="transmembrane region" description="Helical" evidence="1">
    <location>
        <begin position="197"/>
        <end position="219"/>
    </location>
</feature>
<feature type="transmembrane region" description="Helical" evidence="1">
    <location>
        <begin position="418"/>
        <end position="438"/>
    </location>
</feature>
<dbReference type="Pfam" id="PF18940">
    <property type="entry name" value="DUF5687"/>
    <property type="match status" value="1"/>
</dbReference>
<reference evidence="2 3" key="1">
    <citation type="submission" date="2020-01" db="EMBL/GenBank/DDBJ databases">
        <title>Spongiivirga citrea KCTC 32990T.</title>
        <authorList>
            <person name="Wang G."/>
        </authorList>
    </citation>
    <scope>NUCLEOTIDE SEQUENCE [LARGE SCALE GENOMIC DNA]</scope>
    <source>
        <strain evidence="2 3">KCTC 32990</strain>
    </source>
</reference>
<feature type="transmembrane region" description="Helical" evidence="1">
    <location>
        <begin position="168"/>
        <end position="185"/>
    </location>
</feature>
<feature type="transmembrane region" description="Helical" evidence="1">
    <location>
        <begin position="62"/>
        <end position="81"/>
    </location>
</feature>
<keyword evidence="1" id="KW-0812">Transmembrane</keyword>
<evidence type="ECO:0000256" key="1">
    <source>
        <dbReference type="SAM" id="Phobius"/>
    </source>
</evidence>
<proteinExistence type="predicted"/>